<dbReference type="GO" id="GO:0019288">
    <property type="term" value="P:isopentenyl diphosphate biosynthetic process, methylerythritol 4-phosphate pathway"/>
    <property type="evidence" value="ECO:0007669"/>
    <property type="project" value="TreeGrafter"/>
</dbReference>
<evidence type="ECO:0000256" key="1">
    <source>
        <dbReference type="ARBA" id="ARBA00001946"/>
    </source>
</evidence>
<evidence type="ECO:0000256" key="7">
    <source>
        <dbReference type="ARBA" id="ARBA00022679"/>
    </source>
</evidence>
<keyword evidence="7" id="KW-0808">Transferase</keyword>
<proteinExistence type="inferred from homology"/>
<comment type="caution">
    <text evidence="14">The sequence shown here is derived from an EMBL/GenBank/DDBJ whole genome shotgun (WGS) entry which is preliminary data.</text>
</comment>
<dbReference type="Gene3D" id="3.40.50.920">
    <property type="match status" value="1"/>
</dbReference>
<dbReference type="InterPro" id="IPR005475">
    <property type="entry name" value="Transketolase-like_Pyr-bd"/>
</dbReference>
<dbReference type="InterPro" id="IPR005477">
    <property type="entry name" value="Dxylulose-5-P_synthase"/>
</dbReference>
<dbReference type="InterPro" id="IPR029061">
    <property type="entry name" value="THDP-binding"/>
</dbReference>
<protein>
    <recommendedName>
        <fullName evidence="6">1-deoxy-D-xylulose-5-phosphate synthase</fullName>
        <ecNumber evidence="6">2.2.1.7</ecNumber>
    </recommendedName>
</protein>
<dbReference type="GO" id="GO:0009228">
    <property type="term" value="P:thiamine biosynthetic process"/>
    <property type="evidence" value="ECO:0007669"/>
    <property type="project" value="UniProtKB-KW"/>
</dbReference>
<dbReference type="EMBL" id="MFJD01000004">
    <property type="protein sequence ID" value="OGG04273.1"/>
    <property type="molecule type" value="Genomic_DNA"/>
</dbReference>
<dbReference type="GO" id="GO:0008661">
    <property type="term" value="F:1-deoxy-D-xylulose-5-phosphate synthase activity"/>
    <property type="evidence" value="ECO:0007669"/>
    <property type="project" value="UniProtKB-EC"/>
</dbReference>
<dbReference type="PANTHER" id="PTHR43322">
    <property type="entry name" value="1-D-DEOXYXYLULOSE 5-PHOSPHATE SYNTHASE-RELATED"/>
    <property type="match status" value="1"/>
</dbReference>
<dbReference type="SUPFAM" id="SSF52518">
    <property type="entry name" value="Thiamin diphosphate-binding fold (THDP-binding)"/>
    <property type="match status" value="1"/>
</dbReference>
<dbReference type="FunFam" id="3.40.50.970:FF:000129">
    <property type="entry name" value="Transketolase"/>
    <property type="match status" value="1"/>
</dbReference>
<dbReference type="GO" id="GO:0016114">
    <property type="term" value="P:terpenoid biosynthetic process"/>
    <property type="evidence" value="ECO:0007669"/>
    <property type="project" value="InterPro"/>
</dbReference>
<evidence type="ECO:0000256" key="3">
    <source>
        <dbReference type="ARBA" id="ARBA00004980"/>
    </source>
</evidence>
<evidence type="ECO:0000256" key="2">
    <source>
        <dbReference type="ARBA" id="ARBA00001964"/>
    </source>
</evidence>
<keyword evidence="10" id="KW-0784">Thiamine biosynthesis</keyword>
<dbReference type="Pfam" id="PF02780">
    <property type="entry name" value="Transketolase_C"/>
    <property type="match status" value="1"/>
</dbReference>
<dbReference type="AlphaFoldDB" id="A0A1F5YW18"/>
<evidence type="ECO:0000256" key="8">
    <source>
        <dbReference type="ARBA" id="ARBA00022723"/>
    </source>
</evidence>
<dbReference type="STRING" id="1798374.A2Z33_03940"/>
<dbReference type="InterPro" id="IPR033248">
    <property type="entry name" value="Transketolase_C"/>
</dbReference>
<organism evidence="14 15">
    <name type="scientific">Candidatus Gottesmanbacteria bacterium RBG_16_52_11</name>
    <dbReference type="NCBI Taxonomy" id="1798374"/>
    <lineage>
        <taxon>Bacteria</taxon>
        <taxon>Candidatus Gottesmaniibacteriota</taxon>
    </lineage>
</organism>
<name>A0A1F5YW18_9BACT</name>
<dbReference type="InterPro" id="IPR009014">
    <property type="entry name" value="Transketo_C/PFOR_II"/>
</dbReference>
<dbReference type="GO" id="GO:0005829">
    <property type="term" value="C:cytosol"/>
    <property type="evidence" value="ECO:0007669"/>
    <property type="project" value="TreeGrafter"/>
</dbReference>
<reference evidence="14 15" key="1">
    <citation type="journal article" date="2016" name="Nat. Commun.">
        <title>Thousands of microbial genomes shed light on interconnected biogeochemical processes in an aquifer system.</title>
        <authorList>
            <person name="Anantharaman K."/>
            <person name="Brown C.T."/>
            <person name="Hug L.A."/>
            <person name="Sharon I."/>
            <person name="Castelle C.J."/>
            <person name="Probst A.J."/>
            <person name="Thomas B.C."/>
            <person name="Singh A."/>
            <person name="Wilkins M.J."/>
            <person name="Karaoz U."/>
            <person name="Brodie E.L."/>
            <person name="Williams K.H."/>
            <person name="Hubbard S.S."/>
            <person name="Banfield J.F."/>
        </authorList>
    </citation>
    <scope>NUCLEOTIDE SEQUENCE [LARGE SCALE GENOMIC DNA]</scope>
</reference>
<dbReference type="EC" id="2.2.1.7" evidence="6"/>
<keyword evidence="9" id="KW-0460">Magnesium</keyword>
<dbReference type="GO" id="GO:0046872">
    <property type="term" value="F:metal ion binding"/>
    <property type="evidence" value="ECO:0007669"/>
    <property type="project" value="UniProtKB-KW"/>
</dbReference>
<sequence>MRAAFIRALSRAAEKDSRIMLITGDLGYRYLEPFAEKFPDRYLNIGVAEANLVTVAAGLATTGFIPFVYSIATFASMRAFEQIRNDVSLQNLNVKIVGIGAGFAYTKAGPTHHSVEDIALIRTLPNITVIAPVDTNQAYSATIAAAKHRGPVYLRLGRNPESGVFAKPPPFTIGKGTVISGGKDMAILATGTTVGLAHEIAGKISGVVKSPTIAVFPSIVPLDHALLRTLVRGHRIWVTVEEHRQSGGFGTAVGEWLLTQTGKIPRLVKAGARDAHSQLSAEHKELMKEAGLTTGDVARRIRATLRSQRR</sequence>
<comment type="cofactor">
    <cofactor evidence="2">
        <name>thiamine diphosphate</name>
        <dbReference type="ChEBI" id="CHEBI:58937"/>
    </cofactor>
</comment>
<evidence type="ECO:0000256" key="5">
    <source>
        <dbReference type="ARBA" id="ARBA00011738"/>
    </source>
</evidence>
<dbReference type="CDD" id="cd07033">
    <property type="entry name" value="TPP_PYR_DXS_TK_like"/>
    <property type="match status" value="1"/>
</dbReference>
<gene>
    <name evidence="14" type="ORF">A2Z33_03940</name>
</gene>
<comment type="pathway">
    <text evidence="3">Metabolic intermediate biosynthesis; 1-deoxy-D-xylulose 5-phosphate biosynthesis; 1-deoxy-D-xylulose 5-phosphate from D-glyceraldehyde 3-phosphate and pyruvate: step 1/1.</text>
</comment>
<accession>A0A1F5YW18</accession>
<evidence type="ECO:0000256" key="6">
    <source>
        <dbReference type="ARBA" id="ARBA00013150"/>
    </source>
</evidence>
<comment type="subunit">
    <text evidence="5">Homodimer.</text>
</comment>
<keyword evidence="12" id="KW-0414">Isoprene biosynthesis</keyword>
<comment type="similarity">
    <text evidence="4">Belongs to the transketolase family. DXPS subfamily.</text>
</comment>
<comment type="cofactor">
    <cofactor evidence="1">
        <name>Mg(2+)</name>
        <dbReference type="ChEBI" id="CHEBI:18420"/>
    </cofactor>
</comment>
<dbReference type="Proteomes" id="UP000178448">
    <property type="component" value="Unassembled WGS sequence"/>
</dbReference>
<evidence type="ECO:0000256" key="9">
    <source>
        <dbReference type="ARBA" id="ARBA00022842"/>
    </source>
</evidence>
<evidence type="ECO:0000256" key="11">
    <source>
        <dbReference type="ARBA" id="ARBA00023052"/>
    </source>
</evidence>
<dbReference type="Gene3D" id="3.40.50.970">
    <property type="match status" value="1"/>
</dbReference>
<evidence type="ECO:0000256" key="10">
    <source>
        <dbReference type="ARBA" id="ARBA00022977"/>
    </source>
</evidence>
<dbReference type="SUPFAM" id="SSF52922">
    <property type="entry name" value="TK C-terminal domain-like"/>
    <property type="match status" value="1"/>
</dbReference>
<evidence type="ECO:0000256" key="12">
    <source>
        <dbReference type="ARBA" id="ARBA00023229"/>
    </source>
</evidence>
<dbReference type="PANTHER" id="PTHR43322:SF5">
    <property type="entry name" value="1-DEOXY-D-XYLULOSE-5-PHOSPHATE SYNTHASE, CHLOROPLASTIC"/>
    <property type="match status" value="1"/>
</dbReference>
<keyword evidence="8" id="KW-0479">Metal-binding</keyword>
<dbReference type="Pfam" id="PF02779">
    <property type="entry name" value="Transket_pyr"/>
    <property type="match status" value="1"/>
</dbReference>
<evidence type="ECO:0000259" key="13">
    <source>
        <dbReference type="SMART" id="SM00861"/>
    </source>
</evidence>
<evidence type="ECO:0000313" key="14">
    <source>
        <dbReference type="EMBL" id="OGG04273.1"/>
    </source>
</evidence>
<evidence type="ECO:0000313" key="15">
    <source>
        <dbReference type="Proteomes" id="UP000178448"/>
    </source>
</evidence>
<feature type="domain" description="Transketolase-like pyrimidine-binding" evidence="13">
    <location>
        <begin position="1"/>
        <end position="164"/>
    </location>
</feature>
<keyword evidence="11" id="KW-0786">Thiamine pyrophosphate</keyword>
<evidence type="ECO:0000256" key="4">
    <source>
        <dbReference type="ARBA" id="ARBA00011081"/>
    </source>
</evidence>
<dbReference type="SMART" id="SM00861">
    <property type="entry name" value="Transket_pyr"/>
    <property type="match status" value="1"/>
</dbReference>